<reference evidence="8 9" key="1">
    <citation type="submission" date="2018-05" db="EMBL/GenBank/DDBJ databases">
        <authorList>
            <person name="Thind KAUR A."/>
        </authorList>
    </citation>
    <scope>NUCLEOTIDE SEQUENCE [LARGE SCALE GENOMIC DNA]</scope>
</reference>
<dbReference type="PROSITE" id="PS50994">
    <property type="entry name" value="INTEGRASE"/>
    <property type="match status" value="1"/>
</dbReference>
<evidence type="ECO:0000256" key="6">
    <source>
        <dbReference type="ARBA" id="ARBA00022918"/>
    </source>
</evidence>
<evidence type="ECO:0000256" key="3">
    <source>
        <dbReference type="ARBA" id="ARBA00022722"/>
    </source>
</evidence>
<gene>
    <name evidence="8" type="ORF">CAMPLR22A2D_LOCUS3142</name>
</gene>
<keyword evidence="6" id="KW-0695">RNA-directed DNA polymerase</keyword>
<dbReference type="GO" id="GO:0003676">
    <property type="term" value="F:nucleic acid binding"/>
    <property type="evidence" value="ECO:0007669"/>
    <property type="project" value="InterPro"/>
</dbReference>
<dbReference type="GO" id="GO:0003964">
    <property type="term" value="F:RNA-directed DNA polymerase activity"/>
    <property type="evidence" value="ECO:0007669"/>
    <property type="project" value="UniProtKB-KW"/>
</dbReference>
<evidence type="ECO:0000256" key="2">
    <source>
        <dbReference type="ARBA" id="ARBA00022695"/>
    </source>
</evidence>
<evidence type="ECO:0000256" key="4">
    <source>
        <dbReference type="ARBA" id="ARBA00022759"/>
    </source>
</evidence>
<evidence type="ECO:0000259" key="7">
    <source>
        <dbReference type="PROSITE" id="PS50994"/>
    </source>
</evidence>
<keyword evidence="2" id="KW-0548">Nucleotidyltransferase</keyword>
<dbReference type="EMBL" id="LS480641">
    <property type="protein sequence ID" value="SPT18530.1"/>
    <property type="molecule type" value="Genomic_DNA"/>
</dbReference>
<proteinExistence type="predicted"/>
<dbReference type="SUPFAM" id="SSF53098">
    <property type="entry name" value="Ribonuclease H-like"/>
    <property type="match status" value="2"/>
</dbReference>
<dbReference type="InterPro" id="IPR002156">
    <property type="entry name" value="RNaseH_domain"/>
</dbReference>
<dbReference type="CDD" id="cd09279">
    <property type="entry name" value="RNase_HI_like"/>
    <property type="match status" value="1"/>
</dbReference>
<evidence type="ECO:0000256" key="5">
    <source>
        <dbReference type="ARBA" id="ARBA00022801"/>
    </source>
</evidence>
<organism evidence="8 9">
    <name type="scientific">Triticum aestivum</name>
    <name type="common">Wheat</name>
    <dbReference type="NCBI Taxonomy" id="4565"/>
    <lineage>
        <taxon>Eukaryota</taxon>
        <taxon>Viridiplantae</taxon>
        <taxon>Streptophyta</taxon>
        <taxon>Embryophyta</taxon>
        <taxon>Tracheophyta</taxon>
        <taxon>Spermatophyta</taxon>
        <taxon>Magnoliopsida</taxon>
        <taxon>Liliopsida</taxon>
        <taxon>Poales</taxon>
        <taxon>Poaceae</taxon>
        <taxon>BOP clade</taxon>
        <taxon>Pooideae</taxon>
        <taxon>Triticodae</taxon>
        <taxon>Triticeae</taxon>
        <taxon>Triticinae</taxon>
        <taxon>Triticum</taxon>
    </lineage>
</organism>
<dbReference type="Gene3D" id="3.30.420.10">
    <property type="entry name" value="Ribonuclease H-like superfamily/Ribonuclease H"/>
    <property type="match status" value="2"/>
</dbReference>
<dbReference type="InterPro" id="IPR043502">
    <property type="entry name" value="DNA/RNA_pol_sf"/>
</dbReference>
<dbReference type="PANTHER" id="PTHR48475">
    <property type="entry name" value="RIBONUCLEASE H"/>
    <property type="match status" value="1"/>
</dbReference>
<dbReference type="Pfam" id="PF13456">
    <property type="entry name" value="RVT_3"/>
    <property type="match status" value="1"/>
</dbReference>
<evidence type="ECO:0000313" key="8">
    <source>
        <dbReference type="EMBL" id="SPT18530.1"/>
    </source>
</evidence>
<dbReference type="Pfam" id="PF17917">
    <property type="entry name" value="RT_RNaseH"/>
    <property type="match status" value="1"/>
</dbReference>
<keyword evidence="1" id="KW-0808">Transferase</keyword>
<dbReference type="GO" id="GO:0004523">
    <property type="term" value="F:RNA-DNA hybrid ribonuclease activity"/>
    <property type="evidence" value="ECO:0007669"/>
    <property type="project" value="InterPro"/>
</dbReference>
<accession>A0A7H4LIU2</accession>
<dbReference type="InterPro" id="IPR036397">
    <property type="entry name" value="RNaseH_sf"/>
</dbReference>
<dbReference type="GO" id="GO:0015074">
    <property type="term" value="P:DNA integration"/>
    <property type="evidence" value="ECO:0007669"/>
    <property type="project" value="InterPro"/>
</dbReference>
<dbReference type="PANTHER" id="PTHR48475:SF1">
    <property type="entry name" value="RNASE H TYPE-1 DOMAIN-CONTAINING PROTEIN"/>
    <property type="match status" value="1"/>
</dbReference>
<name>A0A7H4LIU2_WHEAT</name>
<dbReference type="InterPro" id="IPR001584">
    <property type="entry name" value="Integrase_cat-core"/>
</dbReference>
<evidence type="ECO:0000313" key="9">
    <source>
        <dbReference type="Proteomes" id="UP000280104"/>
    </source>
</evidence>
<dbReference type="AlphaFoldDB" id="A0A7H4LIU2"/>
<dbReference type="SUPFAM" id="SSF56672">
    <property type="entry name" value="DNA/RNA polymerases"/>
    <property type="match status" value="1"/>
</dbReference>
<dbReference type="Proteomes" id="UP000280104">
    <property type="component" value="Chromosome II"/>
</dbReference>
<keyword evidence="5" id="KW-0378">Hydrolase</keyword>
<dbReference type="InterPro" id="IPR041373">
    <property type="entry name" value="RT_RNaseH"/>
</dbReference>
<keyword evidence="4" id="KW-0255">Endonuclease</keyword>
<feature type="domain" description="Integrase catalytic" evidence="7">
    <location>
        <begin position="264"/>
        <end position="428"/>
    </location>
</feature>
<sequence length="523" mass="58613">MLTTPPVLAAPTPKEPMLLYIATTSRVVSTVIVVERKEEGKALPVRRPVYYLSEVLSASKQNYPNYQKMCYGVHFTAKKLKPYFQEHPITVVCTAPLAEIIGSQDASGRVAKWAIDLAPYTIYYQPRTAIKSQALTDFLVDWAETQYMPPDSTHWRMHFDGSKMRTSLGAGIVLTSPKGDKLRYELQIHFAASNNVAEYEALIHGLRLAKELGIRRILCYGDSDLVVQQSSGDWDAKDTNMASYRFLVQQLSGYFEGCEFLHGLDMVGPFKTARGGMTHLLVAVDKFTKWIEAKPIKKLNGSTDVTFVSDITIRYGIPYNIITDNGTSFAKSALARFYATQGIRLDIASVAHPQSNGQVERANGLILSGIKPRLVEPLERSAGCWLDELPAVLWSLRTTPNKSTGFMSFFLVYGAEAAIPTDIEFDSPRVTMYTEEEAEEARQDSVDLLEEGRLLALSRSNIYQQSLRRYYNRKVKPRSFQEGDLVLRLIQRTAGQHKLSAPCEGPFIISKVLGNDSYYLIDA</sequence>
<evidence type="ECO:0000256" key="1">
    <source>
        <dbReference type="ARBA" id="ARBA00022679"/>
    </source>
</evidence>
<protein>
    <recommendedName>
        <fullName evidence="7">Integrase catalytic domain-containing protein</fullName>
    </recommendedName>
</protein>
<dbReference type="InterPro" id="IPR012337">
    <property type="entry name" value="RNaseH-like_sf"/>
</dbReference>
<keyword evidence="3" id="KW-0540">Nuclease</keyword>